<gene>
    <name evidence="2" type="ORF">SAMN02745781_02343</name>
</gene>
<protein>
    <submittedName>
        <fullName evidence="2">MbtH protein</fullName>
    </submittedName>
</protein>
<proteinExistence type="predicted"/>
<evidence type="ECO:0000313" key="3">
    <source>
        <dbReference type="Proteomes" id="UP000184159"/>
    </source>
</evidence>
<sequence length="70" mass="8235">MNDKKYTNPFDDVNHRFLVLTNDRGQYSLWPEFSPVPQGWQAIFGPEDKSDCLSYVEQNWQHIHLSGLHS</sequence>
<evidence type="ECO:0000259" key="1">
    <source>
        <dbReference type="SMART" id="SM00923"/>
    </source>
</evidence>
<dbReference type="SMART" id="SM00923">
    <property type="entry name" value="MbtH"/>
    <property type="match status" value="1"/>
</dbReference>
<dbReference type="InterPro" id="IPR005153">
    <property type="entry name" value="MbtH-like_dom"/>
</dbReference>
<dbReference type="GO" id="GO:0005829">
    <property type="term" value="C:cytosol"/>
    <property type="evidence" value="ECO:0007669"/>
    <property type="project" value="TreeGrafter"/>
</dbReference>
<dbReference type="Pfam" id="PF03621">
    <property type="entry name" value="MbtH"/>
    <property type="match status" value="1"/>
</dbReference>
<dbReference type="InterPro" id="IPR038020">
    <property type="entry name" value="MbtH-like_sf"/>
</dbReference>
<keyword evidence="3" id="KW-1185">Reference proteome</keyword>
<accession>A0A1M5BU36</accession>
<organism evidence="2 3">
    <name type="scientific">Vibrio gazogenes DSM 21264 = NBRC 103151</name>
    <dbReference type="NCBI Taxonomy" id="1123492"/>
    <lineage>
        <taxon>Bacteria</taxon>
        <taxon>Pseudomonadati</taxon>
        <taxon>Pseudomonadota</taxon>
        <taxon>Gammaproteobacteria</taxon>
        <taxon>Vibrionales</taxon>
        <taxon>Vibrionaceae</taxon>
        <taxon>Vibrio</taxon>
    </lineage>
</organism>
<name>A0A1M5BU36_VIBGA</name>
<reference evidence="3" key="1">
    <citation type="submission" date="2016-11" db="EMBL/GenBank/DDBJ databases">
        <authorList>
            <person name="Varghese N."/>
            <person name="Submissions S."/>
        </authorList>
    </citation>
    <scope>NUCLEOTIDE SEQUENCE [LARGE SCALE GENOMIC DNA]</scope>
    <source>
        <strain evidence="3">DSM 21264</strain>
    </source>
</reference>
<evidence type="ECO:0000313" key="2">
    <source>
        <dbReference type="EMBL" id="SHF45861.1"/>
    </source>
</evidence>
<dbReference type="Gene3D" id="3.90.820.10">
    <property type="entry name" value="Structural Genomics, Unknown Function 30-nov-00 1gh9 Mol_id"/>
    <property type="match status" value="1"/>
</dbReference>
<dbReference type="PANTHER" id="PTHR38444">
    <property type="entry name" value="ENTEROBACTIN BIOSYNTHESIS PROTEIN YBDZ"/>
    <property type="match status" value="1"/>
</dbReference>
<feature type="domain" description="MbtH-like" evidence="1">
    <location>
        <begin position="8"/>
        <end position="58"/>
    </location>
</feature>
<dbReference type="InterPro" id="IPR037407">
    <property type="entry name" value="MLP_fam"/>
</dbReference>
<dbReference type="GO" id="GO:0019290">
    <property type="term" value="P:siderophore biosynthetic process"/>
    <property type="evidence" value="ECO:0007669"/>
    <property type="project" value="TreeGrafter"/>
</dbReference>
<dbReference type="Proteomes" id="UP000184159">
    <property type="component" value="Unassembled WGS sequence"/>
</dbReference>
<dbReference type="EMBL" id="FQUH01000010">
    <property type="protein sequence ID" value="SHF45861.1"/>
    <property type="molecule type" value="Genomic_DNA"/>
</dbReference>
<dbReference type="RefSeq" id="WP_072959440.1">
    <property type="nucleotide sequence ID" value="NZ_FQUH01000010.1"/>
</dbReference>
<dbReference type="AlphaFoldDB" id="A0A1M5BU36"/>
<dbReference type="SUPFAM" id="SSF160582">
    <property type="entry name" value="MbtH-like"/>
    <property type="match status" value="1"/>
</dbReference>
<dbReference type="PANTHER" id="PTHR38444:SF1">
    <property type="entry name" value="ENTEROBACTIN BIOSYNTHESIS PROTEIN YBDZ"/>
    <property type="match status" value="1"/>
</dbReference>